<dbReference type="Gene3D" id="1.10.4030.10">
    <property type="entry name" value="Porin chaperone SurA, peptide-binding domain"/>
    <property type="match status" value="1"/>
</dbReference>
<dbReference type="Pfam" id="PF00639">
    <property type="entry name" value="Rotamase"/>
    <property type="match status" value="2"/>
</dbReference>
<evidence type="ECO:0000259" key="7">
    <source>
        <dbReference type="PROSITE" id="PS50198"/>
    </source>
</evidence>
<comment type="catalytic activity">
    <reaction evidence="1">
        <text>[protein]-peptidylproline (omega=180) = [protein]-peptidylproline (omega=0)</text>
        <dbReference type="Rhea" id="RHEA:16237"/>
        <dbReference type="Rhea" id="RHEA-COMP:10747"/>
        <dbReference type="Rhea" id="RHEA-COMP:10748"/>
        <dbReference type="ChEBI" id="CHEBI:83833"/>
        <dbReference type="ChEBI" id="CHEBI:83834"/>
        <dbReference type="EC" id="5.2.1.8"/>
    </reaction>
</comment>
<sequence>MLALPTLSSQPTQSVIARPRSAPRSSRFACLVLASLLTLLFSPAPGMAQEQNTAPAKATPSLEDFPKVVAIVNGGTISRDKLAKECLRRYGPTVLDNLLNKWLILQACEAKSITITQADVNEEITRTATKFGISTKLFLENLEQERDIPPEQYASEIVWPMLALRALAAEKIAVSPDEIEQVIQSEYGEKMQVRMIASASQATAQKLHAEVTAAPERFSRIATEQSEEAVSASVGGLLPPIRRFSGDDLLEKMAFQLAPEEISPIFQIGELHMFLQGVRKYPASMPNPQMLPLIQQRISDSLRDQRLGEAADEIFSTLQKNSQVIAVLGNPELEQKYPGVAAYINRQPIAMNQLAYECVNRHGRTILRGEIDRLLMKKELEAKQKVIIQPDIDAEIARAADSAGFINSDGSANSTAWLDSIMKEEGVTLDLYIDDAVWPSVALKKLVEDDVQVTDEDLQKGFASNFGPRAEVLVVVLSNQRTAQDVFRQARENLTEQGFGELAAKYSVEPVSRSNFGKIPALRRFGGRPTLEDAAFALQPGQISGVIAWGDQWAIMYKQGETKPIVQDFEAVRPELEREIREKKLRLAMGKKLDAMHQNSEIDNFLEGTSQTGKAVARGAPAVQR</sequence>
<dbReference type="PANTHER" id="PTHR47245">
    <property type="entry name" value="PEPTIDYLPROLYL ISOMERASE"/>
    <property type="match status" value="1"/>
</dbReference>
<keyword evidence="5 6" id="KW-0413">Isomerase</keyword>
<organism evidence="8 9">
    <name type="scientific">Aureliella helgolandensis</name>
    <dbReference type="NCBI Taxonomy" id="2527968"/>
    <lineage>
        <taxon>Bacteria</taxon>
        <taxon>Pseudomonadati</taxon>
        <taxon>Planctomycetota</taxon>
        <taxon>Planctomycetia</taxon>
        <taxon>Pirellulales</taxon>
        <taxon>Pirellulaceae</taxon>
        <taxon>Aureliella</taxon>
    </lineage>
</organism>
<feature type="domain" description="PpiC" evidence="7">
    <location>
        <begin position="188"/>
        <end position="267"/>
    </location>
</feature>
<dbReference type="KEGG" id="ahel:Q31a_59250"/>
<dbReference type="Gene3D" id="3.10.50.40">
    <property type="match status" value="2"/>
</dbReference>
<dbReference type="InterPro" id="IPR027304">
    <property type="entry name" value="Trigger_fact/SurA_dom_sf"/>
</dbReference>
<evidence type="ECO:0000256" key="1">
    <source>
        <dbReference type="ARBA" id="ARBA00000971"/>
    </source>
</evidence>
<dbReference type="PANTHER" id="PTHR47245:SF1">
    <property type="entry name" value="FOLDASE PROTEIN PRSA"/>
    <property type="match status" value="1"/>
</dbReference>
<dbReference type="PROSITE" id="PS50198">
    <property type="entry name" value="PPIC_PPIASE_2"/>
    <property type="match status" value="2"/>
</dbReference>
<evidence type="ECO:0000256" key="2">
    <source>
        <dbReference type="ARBA" id="ARBA00013194"/>
    </source>
</evidence>
<evidence type="ECO:0000313" key="9">
    <source>
        <dbReference type="Proteomes" id="UP000318017"/>
    </source>
</evidence>
<proteinExistence type="predicted"/>
<name>A0A518GG04_9BACT</name>
<dbReference type="AlphaFoldDB" id="A0A518GG04"/>
<accession>A0A518GG04</accession>
<keyword evidence="4 6" id="KW-0697">Rotamase</keyword>
<evidence type="ECO:0000256" key="3">
    <source>
        <dbReference type="ARBA" id="ARBA00022729"/>
    </source>
</evidence>
<evidence type="ECO:0000313" key="8">
    <source>
        <dbReference type="EMBL" id="QDV27536.1"/>
    </source>
</evidence>
<feature type="domain" description="PpiC" evidence="7">
    <location>
        <begin position="467"/>
        <end position="560"/>
    </location>
</feature>
<keyword evidence="9" id="KW-1185">Reference proteome</keyword>
<dbReference type="RefSeq" id="WP_145085081.1">
    <property type="nucleotide sequence ID" value="NZ_CP036298.1"/>
</dbReference>
<protein>
    <recommendedName>
        <fullName evidence="2">peptidylprolyl isomerase</fullName>
        <ecNumber evidence="2">5.2.1.8</ecNumber>
    </recommendedName>
</protein>
<dbReference type="SUPFAM" id="SSF54534">
    <property type="entry name" value="FKBP-like"/>
    <property type="match status" value="2"/>
</dbReference>
<evidence type="ECO:0000256" key="6">
    <source>
        <dbReference type="PROSITE-ProRule" id="PRU00278"/>
    </source>
</evidence>
<dbReference type="SUPFAM" id="SSF109998">
    <property type="entry name" value="Triger factor/SurA peptide-binding domain-like"/>
    <property type="match status" value="2"/>
</dbReference>
<evidence type="ECO:0000256" key="4">
    <source>
        <dbReference type="ARBA" id="ARBA00023110"/>
    </source>
</evidence>
<keyword evidence="3" id="KW-0732">Signal</keyword>
<dbReference type="Proteomes" id="UP000318017">
    <property type="component" value="Chromosome"/>
</dbReference>
<dbReference type="InterPro" id="IPR046357">
    <property type="entry name" value="PPIase_dom_sf"/>
</dbReference>
<dbReference type="InterPro" id="IPR000297">
    <property type="entry name" value="PPIase_PpiC"/>
</dbReference>
<dbReference type="InterPro" id="IPR050245">
    <property type="entry name" value="PrsA_foldase"/>
</dbReference>
<evidence type="ECO:0000256" key="5">
    <source>
        <dbReference type="ARBA" id="ARBA00023235"/>
    </source>
</evidence>
<reference evidence="8 9" key="1">
    <citation type="submission" date="2019-02" db="EMBL/GenBank/DDBJ databases">
        <title>Deep-cultivation of Planctomycetes and their phenomic and genomic characterization uncovers novel biology.</title>
        <authorList>
            <person name="Wiegand S."/>
            <person name="Jogler M."/>
            <person name="Boedeker C."/>
            <person name="Pinto D."/>
            <person name="Vollmers J."/>
            <person name="Rivas-Marin E."/>
            <person name="Kohn T."/>
            <person name="Peeters S.H."/>
            <person name="Heuer A."/>
            <person name="Rast P."/>
            <person name="Oberbeckmann S."/>
            <person name="Bunk B."/>
            <person name="Jeske O."/>
            <person name="Meyerdierks A."/>
            <person name="Storesund J.E."/>
            <person name="Kallscheuer N."/>
            <person name="Luecker S."/>
            <person name="Lage O.M."/>
            <person name="Pohl T."/>
            <person name="Merkel B.J."/>
            <person name="Hornburger P."/>
            <person name="Mueller R.-W."/>
            <person name="Bruemmer F."/>
            <person name="Labrenz M."/>
            <person name="Spormann A.M."/>
            <person name="Op den Camp H."/>
            <person name="Overmann J."/>
            <person name="Amann R."/>
            <person name="Jetten M.S.M."/>
            <person name="Mascher T."/>
            <person name="Medema M.H."/>
            <person name="Devos D.P."/>
            <person name="Kaster A.-K."/>
            <person name="Ovreas L."/>
            <person name="Rohde M."/>
            <person name="Galperin M.Y."/>
            <person name="Jogler C."/>
        </authorList>
    </citation>
    <scope>NUCLEOTIDE SEQUENCE [LARGE SCALE GENOMIC DNA]</scope>
    <source>
        <strain evidence="8 9">Q31a</strain>
    </source>
</reference>
<gene>
    <name evidence="8" type="ORF">Q31a_59250</name>
</gene>
<dbReference type="OrthoDB" id="275776at2"/>
<dbReference type="EC" id="5.2.1.8" evidence="2"/>
<dbReference type="EMBL" id="CP036298">
    <property type="protein sequence ID" value="QDV27536.1"/>
    <property type="molecule type" value="Genomic_DNA"/>
</dbReference>
<dbReference type="GO" id="GO:0003755">
    <property type="term" value="F:peptidyl-prolyl cis-trans isomerase activity"/>
    <property type="evidence" value="ECO:0007669"/>
    <property type="project" value="UniProtKB-KW"/>
</dbReference>